<organism evidence="2">
    <name type="scientific">marine metagenome</name>
    <dbReference type="NCBI Taxonomy" id="408172"/>
    <lineage>
        <taxon>unclassified sequences</taxon>
        <taxon>metagenomes</taxon>
        <taxon>ecological metagenomes</taxon>
    </lineage>
</organism>
<accession>A0A381VMM6</accession>
<evidence type="ECO:0000313" key="2">
    <source>
        <dbReference type="EMBL" id="SVA40723.1"/>
    </source>
</evidence>
<evidence type="ECO:0000259" key="1">
    <source>
        <dbReference type="Pfam" id="PF09976"/>
    </source>
</evidence>
<dbReference type="InterPro" id="IPR011990">
    <property type="entry name" value="TPR-like_helical_dom_sf"/>
</dbReference>
<sequence>MLKPKKTITKKEIQRDPFLESINKTQVHLQEKRSDYMKIALGLIVVLIGYNIISENKSQSNIDASAALGQAMVALDRGDLENTQFQLETVISEFSGSESAEIAGYHLGKIKYESGDKIGAEIYLSQYLRDQPVDVMVSSTALMLADISLQAGNTKEAISFLDKGIKKSKDSHTRRMIKLEKAKLILSQGDIERARAITDGILSNKDVTVIEKQVAEELLGRIPG</sequence>
<dbReference type="SUPFAM" id="SSF48452">
    <property type="entry name" value="TPR-like"/>
    <property type="match status" value="1"/>
</dbReference>
<proteinExistence type="predicted"/>
<gene>
    <name evidence="2" type="ORF">METZ01_LOCUS93577</name>
</gene>
<dbReference type="InterPro" id="IPR018704">
    <property type="entry name" value="SecYEG/CpoB_TPR"/>
</dbReference>
<dbReference type="Pfam" id="PF09976">
    <property type="entry name" value="TPR_21"/>
    <property type="match status" value="1"/>
</dbReference>
<reference evidence="2" key="1">
    <citation type="submission" date="2018-05" db="EMBL/GenBank/DDBJ databases">
        <authorList>
            <person name="Lanie J.A."/>
            <person name="Ng W.-L."/>
            <person name="Kazmierczak K.M."/>
            <person name="Andrzejewski T.M."/>
            <person name="Davidsen T.M."/>
            <person name="Wayne K.J."/>
            <person name="Tettelin H."/>
            <person name="Glass J.I."/>
            <person name="Rusch D."/>
            <person name="Podicherti R."/>
            <person name="Tsui H.-C.T."/>
            <person name="Winkler M.E."/>
        </authorList>
    </citation>
    <scope>NUCLEOTIDE SEQUENCE</scope>
</reference>
<name>A0A381VMM6_9ZZZZ</name>
<feature type="domain" description="Ancillary SecYEG translocon subunit/Cell division coordinator CpoB TPR" evidence="1">
    <location>
        <begin position="41"/>
        <end position="195"/>
    </location>
</feature>
<dbReference type="AlphaFoldDB" id="A0A381VMM6"/>
<dbReference type="Gene3D" id="1.25.40.10">
    <property type="entry name" value="Tetratricopeptide repeat domain"/>
    <property type="match status" value="1"/>
</dbReference>
<protein>
    <recommendedName>
        <fullName evidence="1">Ancillary SecYEG translocon subunit/Cell division coordinator CpoB TPR domain-containing protein</fullName>
    </recommendedName>
</protein>
<dbReference type="EMBL" id="UINC01009065">
    <property type="protein sequence ID" value="SVA40723.1"/>
    <property type="molecule type" value="Genomic_DNA"/>
</dbReference>